<dbReference type="Proteomes" id="UP000001685">
    <property type="component" value="Chromosome"/>
</dbReference>
<dbReference type="PATRIC" id="fig|455632.4.peg.559"/>
<dbReference type="KEGG" id="sgr:SGR_577"/>
<reference evidence="2" key="1">
    <citation type="journal article" date="2008" name="J. Bacteriol.">
        <title>Genome sequence of the streptomycin-producing microorganism Streptomyces griseus IFO 13350.</title>
        <authorList>
            <person name="Ohnishi Y."/>
            <person name="Ishikawa J."/>
            <person name="Hara H."/>
            <person name="Suzuki H."/>
            <person name="Ikenoya M."/>
            <person name="Ikeda H."/>
            <person name="Yamashita A."/>
            <person name="Hattori M."/>
            <person name="Horinouchi S."/>
        </authorList>
    </citation>
    <scope>NUCLEOTIDE SEQUENCE [LARGE SCALE GENOMIC DNA]</scope>
    <source>
        <strain evidence="2">JCM 4626 / NBRC 13350</strain>
    </source>
</reference>
<dbReference type="AlphaFoldDB" id="B1VRI8"/>
<organism evidence="1 2">
    <name type="scientific">Streptomyces griseus subsp. griseus (strain JCM 4626 / CBS 651.72 / NBRC 13350 / KCC S-0626 / ISP 5235)</name>
    <dbReference type="NCBI Taxonomy" id="455632"/>
    <lineage>
        <taxon>Bacteria</taxon>
        <taxon>Bacillati</taxon>
        <taxon>Actinomycetota</taxon>
        <taxon>Actinomycetes</taxon>
        <taxon>Kitasatosporales</taxon>
        <taxon>Streptomycetaceae</taxon>
        <taxon>Streptomyces</taxon>
    </lineage>
</organism>
<dbReference type="RefSeq" id="WP_003964442.1">
    <property type="nucleotide sequence ID" value="NC_010572.1"/>
</dbReference>
<gene>
    <name evidence="1" type="ordered locus">SGR_577</name>
</gene>
<dbReference type="eggNOG" id="ENOG5032VA0">
    <property type="taxonomic scope" value="Bacteria"/>
</dbReference>
<evidence type="ECO:0000313" key="2">
    <source>
        <dbReference type="Proteomes" id="UP000001685"/>
    </source>
</evidence>
<evidence type="ECO:0000313" key="1">
    <source>
        <dbReference type="EMBL" id="BAG17406.1"/>
    </source>
</evidence>
<proteinExistence type="predicted"/>
<name>B1VRI8_STRGG</name>
<dbReference type="EMBL" id="AP009493">
    <property type="protein sequence ID" value="BAG17406.1"/>
    <property type="molecule type" value="Genomic_DNA"/>
</dbReference>
<protein>
    <submittedName>
        <fullName evidence="1">Uncharacterized protein</fullName>
    </submittedName>
</protein>
<sequence>MKPYYRGFLLREVRAFADWAESATPEERDLPDDTVVYVRDDLAVVRHPVQAEQGVLWDTATLRWRAFCTDELRFEPPVEQR</sequence>
<accession>B1VRI8</accession>
<dbReference type="HOGENOM" id="CLU_2572365_0_0_11"/>